<keyword evidence="5" id="KW-1133">Transmembrane helix</keyword>
<keyword evidence="3 8" id="KW-0378">Hydrolase</keyword>
<evidence type="ECO:0000313" key="9">
    <source>
        <dbReference type="Proteomes" id="UP000267128"/>
    </source>
</evidence>
<feature type="domain" description="Peptidase S33 tripeptidyl aminopeptidase-like C-terminal" evidence="7">
    <location>
        <begin position="432"/>
        <end position="533"/>
    </location>
</feature>
<evidence type="ECO:0000256" key="5">
    <source>
        <dbReference type="SAM" id="Phobius"/>
    </source>
</evidence>
<dbReference type="InterPro" id="IPR051601">
    <property type="entry name" value="Serine_prot/Carboxylest_S33"/>
</dbReference>
<keyword evidence="5" id="KW-0472">Membrane</keyword>
<dbReference type="PANTHER" id="PTHR43248:SF29">
    <property type="entry name" value="TRIPEPTIDYL AMINOPEPTIDASE"/>
    <property type="match status" value="1"/>
</dbReference>
<evidence type="ECO:0000313" key="8">
    <source>
        <dbReference type="EMBL" id="RNL63329.1"/>
    </source>
</evidence>
<keyword evidence="2" id="KW-0732">Signal</keyword>
<comment type="caution">
    <text evidence="8">The sequence shown here is derived from an EMBL/GenBank/DDBJ whole genome shotgun (WGS) entry which is preliminary data.</text>
</comment>
<dbReference type="InterPro" id="IPR029058">
    <property type="entry name" value="AB_hydrolase_fold"/>
</dbReference>
<dbReference type="AlphaFoldDB" id="A0A3N0CJ16"/>
<evidence type="ECO:0000256" key="4">
    <source>
        <dbReference type="SAM" id="MobiDB-lite"/>
    </source>
</evidence>
<gene>
    <name evidence="8" type="ORF">EFK50_10410</name>
</gene>
<dbReference type="SUPFAM" id="SSF53474">
    <property type="entry name" value="alpha/beta-Hydrolases"/>
    <property type="match status" value="1"/>
</dbReference>
<keyword evidence="5" id="KW-0812">Transmembrane</keyword>
<sequence length="535" mass="56484">MPPEQPHGTPPAKQRSAVLVGVLIGVLVFALIGLVVVGAKVISNALDQDDASAERPSPSASPKEPLPATDPKLAAYYDQKLSWRGCGSNDCATLQVPLDYAKPAGEKVGIAVLKVPAGDRSERVGSLVVNPGGPGGSGVQFAAAGKYQFGNDLADHFDIVGFDPRGVGRSDPITCGGTSELDELMAMDPDPDDEAERDRMTALTRQFGNSCVAGSGDLVQHISTQEAARDMDILRAALGEPKLDYFGFSYGTYLGATYAELFPTNVGRFVLDGAVDPSLSNAELSLEQARGFETALRAYVKDCVDDDGCILGSTVDQGTARIRELLDQLEKEPLPTGGDRELTEGLGMMGIWLPLYAKERWPDLTDALTQAIEDDRGDDLLALADLYASRGDDGYTDNSMAALLAVNCLDHGDSIATEAVPAEFAKFEAASPTFGRAFAFSLSTCSSWPVKPVEPELALTAKGAPPIVVIGTTRDPATPLVWAQALAAQLDSGQLITRDGDGHTGFRQGSECVDDAVQGWLVSGRVPKPDLKCGP</sequence>
<evidence type="ECO:0000259" key="6">
    <source>
        <dbReference type="Pfam" id="PF00561"/>
    </source>
</evidence>
<proteinExistence type="inferred from homology"/>
<name>A0A3N0CJ16_9ACTN</name>
<dbReference type="PANTHER" id="PTHR43248">
    <property type="entry name" value="2-SUCCINYL-6-HYDROXY-2,4-CYCLOHEXADIENE-1-CARBOXYLATE SYNTHASE"/>
    <property type="match status" value="1"/>
</dbReference>
<feature type="transmembrane region" description="Helical" evidence="5">
    <location>
        <begin position="17"/>
        <end position="39"/>
    </location>
</feature>
<dbReference type="InterPro" id="IPR013595">
    <property type="entry name" value="Pept_S33_TAP-like_C"/>
</dbReference>
<dbReference type="OrthoDB" id="3930934at2"/>
<dbReference type="Pfam" id="PF00561">
    <property type="entry name" value="Abhydrolase_1"/>
    <property type="match status" value="1"/>
</dbReference>
<organism evidence="8 9">
    <name type="scientific">Nocardioides marmoriginsengisoli</name>
    <dbReference type="NCBI Taxonomy" id="661483"/>
    <lineage>
        <taxon>Bacteria</taxon>
        <taxon>Bacillati</taxon>
        <taxon>Actinomycetota</taxon>
        <taxon>Actinomycetes</taxon>
        <taxon>Propionibacteriales</taxon>
        <taxon>Nocardioidaceae</taxon>
        <taxon>Nocardioides</taxon>
    </lineage>
</organism>
<feature type="domain" description="AB hydrolase-1" evidence="6">
    <location>
        <begin position="127"/>
        <end position="311"/>
    </location>
</feature>
<comment type="similarity">
    <text evidence="1">Belongs to the peptidase S33 family.</text>
</comment>
<protein>
    <submittedName>
        <fullName evidence="8">Alpha/beta hydrolase</fullName>
    </submittedName>
</protein>
<keyword evidence="9" id="KW-1185">Reference proteome</keyword>
<evidence type="ECO:0000256" key="2">
    <source>
        <dbReference type="ARBA" id="ARBA00022729"/>
    </source>
</evidence>
<evidence type="ECO:0000256" key="3">
    <source>
        <dbReference type="ARBA" id="ARBA00022801"/>
    </source>
</evidence>
<dbReference type="EMBL" id="RJSE01000007">
    <property type="protein sequence ID" value="RNL63329.1"/>
    <property type="molecule type" value="Genomic_DNA"/>
</dbReference>
<reference evidence="8 9" key="1">
    <citation type="submission" date="2018-11" db="EMBL/GenBank/DDBJ databases">
        <authorList>
            <person name="Li F."/>
        </authorList>
    </citation>
    <scope>NUCLEOTIDE SEQUENCE [LARGE SCALE GENOMIC DNA]</scope>
    <source>
        <strain evidence="8 9">Gsoil 097</strain>
    </source>
</reference>
<dbReference type="GO" id="GO:0016787">
    <property type="term" value="F:hydrolase activity"/>
    <property type="evidence" value="ECO:0007669"/>
    <property type="project" value="UniProtKB-KW"/>
</dbReference>
<dbReference type="Gene3D" id="3.40.50.1820">
    <property type="entry name" value="alpha/beta hydrolase"/>
    <property type="match status" value="1"/>
</dbReference>
<dbReference type="Pfam" id="PF08386">
    <property type="entry name" value="Abhydrolase_4"/>
    <property type="match status" value="1"/>
</dbReference>
<feature type="region of interest" description="Disordered" evidence="4">
    <location>
        <begin position="49"/>
        <end position="69"/>
    </location>
</feature>
<dbReference type="Proteomes" id="UP000267128">
    <property type="component" value="Unassembled WGS sequence"/>
</dbReference>
<dbReference type="InterPro" id="IPR000073">
    <property type="entry name" value="AB_hydrolase_1"/>
</dbReference>
<accession>A0A3N0CJ16</accession>
<evidence type="ECO:0000256" key="1">
    <source>
        <dbReference type="ARBA" id="ARBA00010088"/>
    </source>
</evidence>
<feature type="compositionally biased region" description="Low complexity" evidence="4">
    <location>
        <begin position="54"/>
        <end position="63"/>
    </location>
</feature>
<evidence type="ECO:0000259" key="7">
    <source>
        <dbReference type="Pfam" id="PF08386"/>
    </source>
</evidence>